<dbReference type="InterPro" id="IPR036291">
    <property type="entry name" value="NAD(P)-bd_dom_sf"/>
</dbReference>
<dbReference type="Proteomes" id="UP000192596">
    <property type="component" value="Unassembled WGS sequence"/>
</dbReference>
<comment type="caution">
    <text evidence="1">The sequence shown here is derived from an EMBL/GenBank/DDBJ whole genome shotgun (WGS) entry which is preliminary data.</text>
</comment>
<dbReference type="OrthoDB" id="3535423at2759"/>
<gene>
    <name evidence="1" type="ORF">B0A48_10182</name>
</gene>
<protein>
    <recommendedName>
        <fullName evidence="3">NAD-dependent epimerase/dehydratase domain-containing protein</fullName>
    </recommendedName>
</protein>
<reference evidence="2" key="1">
    <citation type="submission" date="2017-03" db="EMBL/GenBank/DDBJ databases">
        <title>Genomes of endolithic fungi from Antarctica.</title>
        <authorList>
            <person name="Coleine C."/>
            <person name="Masonjones S."/>
            <person name="Stajich J.E."/>
        </authorList>
    </citation>
    <scope>NUCLEOTIDE SEQUENCE [LARGE SCALE GENOMIC DNA]</scope>
    <source>
        <strain evidence="2">CCFEE 5527</strain>
    </source>
</reference>
<accession>A0A1V8SX13</accession>
<evidence type="ECO:0000313" key="1">
    <source>
        <dbReference type="EMBL" id="OQO03518.1"/>
    </source>
</evidence>
<dbReference type="InParanoid" id="A0A1V8SX13"/>
<dbReference type="PANTHER" id="PTHR14097:SF9">
    <property type="entry name" value="EPIMERASE, PUTATIVE (AFU_ORTHOLOGUE AFUA_8G07320)-RELATED"/>
    <property type="match status" value="1"/>
</dbReference>
<name>A0A1V8SX13_9PEZI</name>
<evidence type="ECO:0000313" key="2">
    <source>
        <dbReference type="Proteomes" id="UP000192596"/>
    </source>
</evidence>
<dbReference type="PANTHER" id="PTHR14097">
    <property type="entry name" value="OXIDOREDUCTASE HTATIP2"/>
    <property type="match status" value="1"/>
</dbReference>
<proteinExistence type="predicted"/>
<dbReference type="SUPFAM" id="SSF51735">
    <property type="entry name" value="NAD(P)-binding Rossmann-fold domains"/>
    <property type="match status" value="1"/>
</dbReference>
<organism evidence="1 2">
    <name type="scientific">Cryoendolithus antarcticus</name>
    <dbReference type="NCBI Taxonomy" id="1507870"/>
    <lineage>
        <taxon>Eukaryota</taxon>
        <taxon>Fungi</taxon>
        <taxon>Dikarya</taxon>
        <taxon>Ascomycota</taxon>
        <taxon>Pezizomycotina</taxon>
        <taxon>Dothideomycetes</taxon>
        <taxon>Dothideomycetidae</taxon>
        <taxon>Cladosporiales</taxon>
        <taxon>Cladosporiaceae</taxon>
        <taxon>Cryoendolithus</taxon>
    </lineage>
</organism>
<dbReference type="Gene3D" id="3.40.50.720">
    <property type="entry name" value="NAD(P)-binding Rossmann-like Domain"/>
    <property type="match status" value="1"/>
</dbReference>
<dbReference type="STRING" id="1507870.A0A1V8SX13"/>
<dbReference type="EMBL" id="NAJO01000024">
    <property type="protein sequence ID" value="OQO03518.1"/>
    <property type="molecule type" value="Genomic_DNA"/>
</dbReference>
<sequence>MPVTKILIVGANGFVGLEVLTLALKNPYLTQIYTLSRQPLPNNLSSHKKVTQLLHPDFNTIPPALYETFRDSGVQACIWAVGKPNLKQYKNLDEAREVFIQLPVRVAEDLAKTCAVPAMEAQGGKFIHPFRFVFVSSWGAERDSNRSLWVWGESRKIKGAAEKALVDIMEASEIVDSKRSFEVTCLRAGTVLRRGKDLGTVIAMGTTPSIAVDLLARRAIGVALDGEVDGKRILENAEIMGPDWADINIING</sequence>
<evidence type="ECO:0008006" key="3">
    <source>
        <dbReference type="Google" id="ProtNLM"/>
    </source>
</evidence>
<keyword evidence="2" id="KW-1185">Reference proteome</keyword>
<dbReference type="AlphaFoldDB" id="A0A1V8SX13"/>